<dbReference type="Proteomes" id="UP000178427">
    <property type="component" value="Unassembled WGS sequence"/>
</dbReference>
<organism evidence="2 3">
    <name type="scientific">Candidatus Kaiserbacteria bacterium RIFCSPLOWO2_01_FULL_54_20</name>
    <dbReference type="NCBI Taxonomy" id="1798513"/>
    <lineage>
        <taxon>Bacteria</taxon>
        <taxon>Candidatus Kaiseribacteriota</taxon>
    </lineage>
</organism>
<evidence type="ECO:0000313" key="3">
    <source>
        <dbReference type="Proteomes" id="UP000178427"/>
    </source>
</evidence>
<dbReference type="AlphaFoldDB" id="A0A1F6EJB0"/>
<comment type="caution">
    <text evidence="2">The sequence shown here is derived from an EMBL/GenBank/DDBJ whole genome shotgun (WGS) entry which is preliminary data.</text>
</comment>
<evidence type="ECO:0000256" key="1">
    <source>
        <dbReference type="SAM" id="MobiDB-lite"/>
    </source>
</evidence>
<dbReference type="EMBL" id="MFMA01000039">
    <property type="protein sequence ID" value="OGG73753.1"/>
    <property type="molecule type" value="Genomic_DNA"/>
</dbReference>
<name>A0A1F6EJB0_9BACT</name>
<proteinExistence type="predicted"/>
<accession>A0A1F6EJB0</accession>
<sequence length="103" mass="11221">MRKAEDGCELQSRKSNVSAAALRSAHIRVAMLSTSYIQPAGFSTSSLDARSSLNARSHSTHNTAKNANPAEGGTCATFLKGHTLWHSRHNNNSNPHKNNILYF</sequence>
<reference evidence="2 3" key="1">
    <citation type="journal article" date="2016" name="Nat. Commun.">
        <title>Thousands of microbial genomes shed light on interconnected biogeochemical processes in an aquifer system.</title>
        <authorList>
            <person name="Anantharaman K."/>
            <person name="Brown C.T."/>
            <person name="Hug L.A."/>
            <person name="Sharon I."/>
            <person name="Castelle C.J."/>
            <person name="Probst A.J."/>
            <person name="Thomas B.C."/>
            <person name="Singh A."/>
            <person name="Wilkins M.J."/>
            <person name="Karaoz U."/>
            <person name="Brodie E.L."/>
            <person name="Williams K.H."/>
            <person name="Hubbard S.S."/>
            <person name="Banfield J.F."/>
        </authorList>
    </citation>
    <scope>NUCLEOTIDE SEQUENCE [LARGE SCALE GENOMIC DNA]</scope>
</reference>
<evidence type="ECO:0000313" key="2">
    <source>
        <dbReference type="EMBL" id="OGG73753.1"/>
    </source>
</evidence>
<gene>
    <name evidence="2" type="ORF">A3A40_01520</name>
</gene>
<feature type="compositionally biased region" description="Polar residues" evidence="1">
    <location>
        <begin position="53"/>
        <end position="66"/>
    </location>
</feature>
<protein>
    <submittedName>
        <fullName evidence="2">Uncharacterized protein</fullName>
    </submittedName>
</protein>
<feature type="region of interest" description="Disordered" evidence="1">
    <location>
        <begin position="53"/>
        <end position="72"/>
    </location>
</feature>